<dbReference type="SMART" id="SM00530">
    <property type="entry name" value="HTH_XRE"/>
    <property type="match status" value="1"/>
</dbReference>
<dbReference type="InterPro" id="IPR010982">
    <property type="entry name" value="Lambda_DNA-bd_dom_sf"/>
</dbReference>
<organism evidence="2 3">
    <name type="scientific">Rhodanobacter denitrificans</name>
    <dbReference type="NCBI Taxonomy" id="666685"/>
    <lineage>
        <taxon>Bacteria</taxon>
        <taxon>Pseudomonadati</taxon>
        <taxon>Pseudomonadota</taxon>
        <taxon>Gammaproteobacteria</taxon>
        <taxon>Lysobacterales</taxon>
        <taxon>Rhodanobacteraceae</taxon>
        <taxon>Rhodanobacter</taxon>
    </lineage>
</organism>
<evidence type="ECO:0000313" key="3">
    <source>
        <dbReference type="Proteomes" id="UP000249046"/>
    </source>
</evidence>
<name>A0A2W5LXI2_9GAMM</name>
<dbReference type="GO" id="GO:0003677">
    <property type="term" value="F:DNA binding"/>
    <property type="evidence" value="ECO:0007669"/>
    <property type="project" value="InterPro"/>
</dbReference>
<dbReference type="EMBL" id="QFPO01000014">
    <property type="protein sequence ID" value="PZQ12037.1"/>
    <property type="molecule type" value="Genomic_DNA"/>
</dbReference>
<feature type="domain" description="HTH cro/C1-type" evidence="1">
    <location>
        <begin position="17"/>
        <end position="71"/>
    </location>
</feature>
<proteinExistence type="predicted"/>
<sequence>MAARQTLRTPDQLGLVLQAARKARKLSQTALAARIGLSQSRVSQLEQHAGELSVDQLLAWSAALDLEIAIGTREEIADTQHDAEW</sequence>
<dbReference type="InterPro" id="IPR001387">
    <property type="entry name" value="Cro/C1-type_HTH"/>
</dbReference>
<accession>A0A2W5LXI2</accession>
<gene>
    <name evidence="2" type="ORF">DI564_13820</name>
</gene>
<dbReference type="AlphaFoldDB" id="A0A2W5LXI2"/>
<protein>
    <submittedName>
        <fullName evidence="2">XRE family transcriptional regulator</fullName>
    </submittedName>
</protein>
<dbReference type="Pfam" id="PF01381">
    <property type="entry name" value="HTH_3"/>
    <property type="match status" value="1"/>
</dbReference>
<evidence type="ECO:0000259" key="1">
    <source>
        <dbReference type="PROSITE" id="PS50943"/>
    </source>
</evidence>
<dbReference type="CDD" id="cd00093">
    <property type="entry name" value="HTH_XRE"/>
    <property type="match status" value="1"/>
</dbReference>
<evidence type="ECO:0000313" key="2">
    <source>
        <dbReference type="EMBL" id="PZQ12037.1"/>
    </source>
</evidence>
<comment type="caution">
    <text evidence="2">The sequence shown here is derived from an EMBL/GenBank/DDBJ whole genome shotgun (WGS) entry which is preliminary data.</text>
</comment>
<reference evidence="2 3" key="1">
    <citation type="submission" date="2017-08" db="EMBL/GenBank/DDBJ databases">
        <title>Infants hospitalized years apart are colonized by the same room-sourced microbial strains.</title>
        <authorList>
            <person name="Brooks B."/>
            <person name="Olm M.R."/>
            <person name="Firek B.A."/>
            <person name="Baker R."/>
            <person name="Thomas B.C."/>
            <person name="Morowitz M.J."/>
            <person name="Banfield J.F."/>
        </authorList>
    </citation>
    <scope>NUCLEOTIDE SEQUENCE [LARGE SCALE GENOMIC DNA]</scope>
    <source>
        <strain evidence="2">S2_005_003_R2_42</strain>
    </source>
</reference>
<dbReference type="SUPFAM" id="SSF47413">
    <property type="entry name" value="lambda repressor-like DNA-binding domains"/>
    <property type="match status" value="1"/>
</dbReference>
<dbReference type="PROSITE" id="PS50943">
    <property type="entry name" value="HTH_CROC1"/>
    <property type="match status" value="1"/>
</dbReference>
<dbReference type="Proteomes" id="UP000249046">
    <property type="component" value="Unassembled WGS sequence"/>
</dbReference>
<dbReference type="Gene3D" id="1.10.260.40">
    <property type="entry name" value="lambda repressor-like DNA-binding domains"/>
    <property type="match status" value="1"/>
</dbReference>